<dbReference type="Gene3D" id="1.25.40.10">
    <property type="entry name" value="Tetratricopeptide repeat domain"/>
    <property type="match status" value="2"/>
</dbReference>
<sequence length="306" mass="34984">MRVLSKFLEKGLVPDVFIYNSLTFVFCNFASTLSLDALIDGFCKLGRLAEAKQLWEDVVDKHLKPNHVTCTILIDCHCKTGVIEEAEQVFVDMRNRKLMPNVLTYTALLCGYNKMRSTSRMFSLFNEMVGWNIEPDKVICYVMIDAHLKEDNFIKILKLVDDVFLKGANVGQNVYYVLVDYLCKWLNMSEVLKLLEEGEKEDKGVADLPVLTPLPLEYTPFKLVEDDKDLKDLAARLRAANELWTGYKGCPYPLCNLKRSIGSPLSDVVFHPLVLEQDHAVYAKERRCLAGWVEPTSKYYQKASDC</sequence>
<dbReference type="PANTHER" id="PTHR46128:SF211">
    <property type="entry name" value="PENTACOTRIPEPTIDE-REPEAT REGION OF PRORP DOMAIN-CONTAINING PROTEIN"/>
    <property type="match status" value="1"/>
</dbReference>
<gene>
    <name evidence="4" type="ORF">Tsubulata_021470</name>
</gene>
<evidence type="ECO:0000256" key="1">
    <source>
        <dbReference type="ARBA" id="ARBA00007626"/>
    </source>
</evidence>
<dbReference type="PANTHER" id="PTHR46128">
    <property type="entry name" value="MITOCHONDRIAL GROUP I INTRON SPLICING FACTOR CCM1"/>
    <property type="match status" value="1"/>
</dbReference>
<accession>A0A9Q0JA13</accession>
<evidence type="ECO:0000313" key="4">
    <source>
        <dbReference type="EMBL" id="KAJ4834946.1"/>
    </source>
</evidence>
<evidence type="ECO:0000313" key="5">
    <source>
        <dbReference type="Proteomes" id="UP001141552"/>
    </source>
</evidence>
<dbReference type="InterPro" id="IPR002885">
    <property type="entry name" value="PPR_rpt"/>
</dbReference>
<dbReference type="NCBIfam" id="TIGR00756">
    <property type="entry name" value="PPR"/>
    <property type="match status" value="3"/>
</dbReference>
<dbReference type="OrthoDB" id="1096083at2759"/>
<feature type="repeat" description="PPR" evidence="3">
    <location>
        <begin position="31"/>
        <end position="65"/>
    </location>
</feature>
<reference evidence="4" key="1">
    <citation type="submission" date="2022-02" db="EMBL/GenBank/DDBJ databases">
        <authorList>
            <person name="Henning P.M."/>
            <person name="McCubbin A.G."/>
            <person name="Shore J.S."/>
        </authorList>
    </citation>
    <scope>NUCLEOTIDE SEQUENCE</scope>
    <source>
        <strain evidence="4">F60SS</strain>
        <tissue evidence="4">Leaves</tissue>
    </source>
</reference>
<dbReference type="Proteomes" id="UP001141552">
    <property type="component" value="Unassembled WGS sequence"/>
</dbReference>
<comment type="similarity">
    <text evidence="1">Belongs to the PPR family. P subfamily.</text>
</comment>
<evidence type="ECO:0008006" key="6">
    <source>
        <dbReference type="Google" id="ProtNLM"/>
    </source>
</evidence>
<feature type="repeat" description="PPR" evidence="3">
    <location>
        <begin position="101"/>
        <end position="135"/>
    </location>
</feature>
<name>A0A9Q0JA13_9ROSI</name>
<dbReference type="AlphaFoldDB" id="A0A9Q0JA13"/>
<protein>
    <recommendedName>
        <fullName evidence="6">Pentatricopeptide repeat-containing protein</fullName>
    </recommendedName>
</protein>
<keyword evidence="5" id="KW-1185">Reference proteome</keyword>
<dbReference type="InterPro" id="IPR011990">
    <property type="entry name" value="TPR-like_helical_dom_sf"/>
</dbReference>
<evidence type="ECO:0000256" key="3">
    <source>
        <dbReference type="PROSITE-ProRule" id="PRU00708"/>
    </source>
</evidence>
<evidence type="ECO:0000256" key="2">
    <source>
        <dbReference type="ARBA" id="ARBA00022737"/>
    </source>
</evidence>
<dbReference type="InterPro" id="IPR050872">
    <property type="entry name" value="PPR_P_subfamily"/>
</dbReference>
<organism evidence="4 5">
    <name type="scientific">Turnera subulata</name>
    <dbReference type="NCBI Taxonomy" id="218843"/>
    <lineage>
        <taxon>Eukaryota</taxon>
        <taxon>Viridiplantae</taxon>
        <taxon>Streptophyta</taxon>
        <taxon>Embryophyta</taxon>
        <taxon>Tracheophyta</taxon>
        <taxon>Spermatophyta</taxon>
        <taxon>Magnoliopsida</taxon>
        <taxon>eudicotyledons</taxon>
        <taxon>Gunneridae</taxon>
        <taxon>Pentapetalae</taxon>
        <taxon>rosids</taxon>
        <taxon>fabids</taxon>
        <taxon>Malpighiales</taxon>
        <taxon>Passifloraceae</taxon>
        <taxon>Turnera</taxon>
    </lineage>
</organism>
<proteinExistence type="inferred from homology"/>
<dbReference type="Pfam" id="PF13041">
    <property type="entry name" value="PPR_2"/>
    <property type="match status" value="1"/>
</dbReference>
<dbReference type="Pfam" id="PF01535">
    <property type="entry name" value="PPR"/>
    <property type="match status" value="1"/>
</dbReference>
<feature type="repeat" description="PPR" evidence="3">
    <location>
        <begin position="66"/>
        <end position="100"/>
    </location>
</feature>
<comment type="caution">
    <text evidence="4">The sequence shown here is derived from an EMBL/GenBank/DDBJ whole genome shotgun (WGS) entry which is preliminary data.</text>
</comment>
<dbReference type="PROSITE" id="PS51375">
    <property type="entry name" value="PPR"/>
    <property type="match status" value="3"/>
</dbReference>
<reference evidence="4" key="2">
    <citation type="journal article" date="2023" name="Plants (Basel)">
        <title>Annotation of the Turnera subulata (Passifloraceae) Draft Genome Reveals the S-Locus Evolved after the Divergence of Turneroideae from Passifloroideae in a Stepwise Manner.</title>
        <authorList>
            <person name="Henning P.M."/>
            <person name="Roalson E.H."/>
            <person name="Mir W."/>
            <person name="McCubbin A.G."/>
            <person name="Shore J.S."/>
        </authorList>
    </citation>
    <scope>NUCLEOTIDE SEQUENCE</scope>
    <source>
        <strain evidence="4">F60SS</strain>
    </source>
</reference>
<keyword evidence="2" id="KW-0677">Repeat</keyword>
<dbReference type="EMBL" id="JAKUCV010004572">
    <property type="protein sequence ID" value="KAJ4834946.1"/>
    <property type="molecule type" value="Genomic_DNA"/>
</dbReference>